<dbReference type="PANTHER" id="PTHR43581">
    <property type="entry name" value="ATP/GTP PHOSPHATASE"/>
    <property type="match status" value="1"/>
</dbReference>
<dbReference type="Gene3D" id="3.40.50.300">
    <property type="entry name" value="P-loop containing nucleotide triphosphate hydrolases"/>
    <property type="match status" value="1"/>
</dbReference>
<evidence type="ECO:0000313" key="3">
    <source>
        <dbReference type="Proteomes" id="UP000476411"/>
    </source>
</evidence>
<dbReference type="PANTHER" id="PTHR43581:SF2">
    <property type="entry name" value="EXCINUCLEASE ATPASE SUBUNIT"/>
    <property type="match status" value="1"/>
</dbReference>
<dbReference type="KEGG" id="chih:GWR21_15925"/>
<accession>A0A6B9ZHR3</accession>
<protein>
    <submittedName>
        <fullName evidence="2">AAA family ATPase</fullName>
    </submittedName>
</protein>
<reference evidence="2 3" key="1">
    <citation type="submission" date="2020-01" db="EMBL/GenBank/DDBJ databases">
        <title>Complete genome sequence of Chitinophaga sp. H33E-04 isolated from quinoa roots.</title>
        <authorList>
            <person name="Weon H.-Y."/>
            <person name="Lee S.A."/>
        </authorList>
    </citation>
    <scope>NUCLEOTIDE SEQUENCE [LARGE SCALE GENOMIC DNA]</scope>
    <source>
        <strain evidence="2 3">H33E-04</strain>
    </source>
</reference>
<sequence length="440" mass="50390">MRIDHLELENFKNYEHLELDFVPGINLFVGSNGSGKTSILEAVNIAVAGFFGSRESKMQRVIAFDEIRIAGGQKVSSATVRAYSEIVNGEWSRTIRRDTRANDVKHLRAVIEYGKHIFECFETDDNKTIAPLIVYYSTQRLFKDAKITEKQKYDAEAGRRNGYLQCLKEDAIKGVLNDWLGKAVIRRATKHIKEIKSTDKVLENVEQAIRQCLIHFLDLPHDFSLKIYQEPDFDNELFINYDDEHNLPLSNYSDGFRNIIYLIIDMVWRASQLNPWLNLTDLSAQINGVVTIDEVDLHLHPKWQAKVISFLQQLLPNVQFFITTHSPTIVANFHERQDSEEEKIDTLYMLADNSVRRISSSFYGQDINSILDNPMDAAPRAKKVLDLLKEFDAIAGNPDSQDADYERLLQIAAELNDILPGTDEAIIKVNEIAERVRNSQ</sequence>
<feature type="domain" description="Rad50/SbcC-type AAA" evidence="1">
    <location>
        <begin position="6"/>
        <end position="212"/>
    </location>
</feature>
<dbReference type="EMBL" id="CP048113">
    <property type="protein sequence ID" value="QHS61031.1"/>
    <property type="molecule type" value="Genomic_DNA"/>
</dbReference>
<dbReference type="Pfam" id="PF13476">
    <property type="entry name" value="AAA_23"/>
    <property type="match status" value="1"/>
</dbReference>
<name>A0A6B9ZHR3_9BACT</name>
<dbReference type="RefSeq" id="WP_162332714.1">
    <property type="nucleotide sequence ID" value="NZ_CP048113.1"/>
</dbReference>
<dbReference type="GO" id="GO:0016887">
    <property type="term" value="F:ATP hydrolysis activity"/>
    <property type="evidence" value="ECO:0007669"/>
    <property type="project" value="InterPro"/>
</dbReference>
<dbReference type="Proteomes" id="UP000476411">
    <property type="component" value="Chromosome"/>
</dbReference>
<proteinExistence type="predicted"/>
<dbReference type="GO" id="GO:0005524">
    <property type="term" value="F:ATP binding"/>
    <property type="evidence" value="ECO:0007669"/>
    <property type="project" value="InterPro"/>
</dbReference>
<dbReference type="InterPro" id="IPR027417">
    <property type="entry name" value="P-loop_NTPase"/>
</dbReference>
<dbReference type="SUPFAM" id="SSF52540">
    <property type="entry name" value="P-loop containing nucleoside triphosphate hydrolases"/>
    <property type="match status" value="1"/>
</dbReference>
<gene>
    <name evidence="2" type="ORF">GWR21_15925</name>
</gene>
<organism evidence="2 3">
    <name type="scientific">Chitinophaga agri</name>
    <dbReference type="NCBI Taxonomy" id="2703787"/>
    <lineage>
        <taxon>Bacteria</taxon>
        <taxon>Pseudomonadati</taxon>
        <taxon>Bacteroidota</taxon>
        <taxon>Chitinophagia</taxon>
        <taxon>Chitinophagales</taxon>
        <taxon>Chitinophagaceae</taxon>
        <taxon>Chitinophaga</taxon>
    </lineage>
</organism>
<keyword evidence="3" id="KW-1185">Reference proteome</keyword>
<evidence type="ECO:0000259" key="1">
    <source>
        <dbReference type="Pfam" id="PF13476"/>
    </source>
</evidence>
<dbReference type="InterPro" id="IPR038729">
    <property type="entry name" value="Rad50/SbcC_AAA"/>
</dbReference>
<evidence type="ECO:0000313" key="2">
    <source>
        <dbReference type="EMBL" id="QHS61031.1"/>
    </source>
</evidence>
<dbReference type="InterPro" id="IPR051396">
    <property type="entry name" value="Bact_Antivir_Def_Nuclease"/>
</dbReference>
<dbReference type="AlphaFoldDB" id="A0A6B9ZHR3"/>